<organism evidence="2 3">
    <name type="scientific">Symbiobacterium thermophilum</name>
    <dbReference type="NCBI Taxonomy" id="2734"/>
    <lineage>
        <taxon>Bacteria</taxon>
        <taxon>Bacillati</taxon>
        <taxon>Bacillota</taxon>
        <taxon>Clostridia</taxon>
        <taxon>Eubacteriales</taxon>
        <taxon>Symbiobacteriaceae</taxon>
        <taxon>Symbiobacterium</taxon>
    </lineage>
</organism>
<dbReference type="Gene3D" id="1.10.10.10">
    <property type="entry name" value="Winged helix-like DNA-binding domain superfamily/Winged helix DNA-binding domain"/>
    <property type="match status" value="1"/>
</dbReference>
<name>A0A1Y2T3G3_SYMTR</name>
<dbReference type="Pfam" id="PF00753">
    <property type="entry name" value="Lactamase_B"/>
    <property type="match status" value="1"/>
</dbReference>
<evidence type="ECO:0000313" key="3">
    <source>
        <dbReference type="Proteomes" id="UP000194267"/>
    </source>
</evidence>
<dbReference type="AlphaFoldDB" id="A0A1Y2T3G3"/>
<reference evidence="3" key="1">
    <citation type="submission" date="2016-04" db="EMBL/GenBank/DDBJ databases">
        <authorList>
            <person name="Antunes L.P."/>
            <person name="Martins L.F."/>
            <person name="Pereira R.V."/>
            <person name="Thomas A.M."/>
            <person name="Barbosa D."/>
            <person name="Nascimento L."/>
            <person name="Silva G.M."/>
            <person name="Condomitti G.W."/>
            <person name="Digiampietri L.A."/>
            <person name="Lombardi K.C."/>
            <person name="Ramos P.L."/>
            <person name="Quaggio R.B."/>
            <person name="Oliveira J.C."/>
            <person name="Pascon R.C."/>
            <person name="Cruz J.B."/>
            <person name="Silva A.M."/>
            <person name="Setubal J.C."/>
        </authorList>
    </citation>
    <scope>NUCLEOTIDE SEQUENCE [LARGE SCALE GENOMIC DNA]</scope>
</reference>
<dbReference type="PANTHER" id="PTHR23131">
    <property type="entry name" value="ENDORIBONUCLEASE LACTB2"/>
    <property type="match status" value="1"/>
</dbReference>
<dbReference type="EMBL" id="LWLV01001044">
    <property type="protein sequence ID" value="OTA40898.1"/>
    <property type="molecule type" value="Genomic_DNA"/>
</dbReference>
<evidence type="ECO:0000259" key="1">
    <source>
        <dbReference type="SMART" id="SM00849"/>
    </source>
</evidence>
<dbReference type="Gene3D" id="3.60.15.10">
    <property type="entry name" value="Ribonuclease Z/Hydroxyacylglutathione hydrolase-like"/>
    <property type="match status" value="1"/>
</dbReference>
<evidence type="ECO:0000313" key="2">
    <source>
        <dbReference type="EMBL" id="OTA40898.1"/>
    </source>
</evidence>
<proteinExistence type="predicted"/>
<dbReference type="Pfam" id="PF21221">
    <property type="entry name" value="B_lactamase-like_C"/>
    <property type="match status" value="1"/>
</dbReference>
<comment type="caution">
    <text evidence="2">The sequence shown here is derived from an EMBL/GenBank/DDBJ whole genome shotgun (WGS) entry which is preliminary data.</text>
</comment>
<dbReference type="SUPFAM" id="SSF56281">
    <property type="entry name" value="Metallo-hydrolase/oxidoreductase"/>
    <property type="match status" value="1"/>
</dbReference>
<dbReference type="InterPro" id="IPR048933">
    <property type="entry name" value="B_lactamase-like_C"/>
</dbReference>
<sequence length="351" mass="39033">LYSPWVHRRLPDPREEEAETVRAEPPPYQPPAEVSPGIFLVPIPIPIPLRYVNCYLLRGPSGWTLVDTGFHDSLAEAAWPRALAHLAIRAQDIKQIVLTHYHPDHVGAAGWLQQLTGAPAFLPETEMEQFHRFWADGTGAMAERLQALFLGEGMDEATASALRRHHLQQVERVRPLPELRPLAIDSRIAMGDGTYEVIWTPGHSDGLAVFWDARRSILLANDMLLSGITPNVSVWPGSRPNPLADYLASLRRVAALGARLALPGHRALIRDVAGRAREILAHHAERLARVTDAAAASPGGATAWEICRRIFPVDGLTLHQVRFAMAETLAHLVYLCREGRLRKEGMRYLRA</sequence>
<dbReference type="SMART" id="SM00849">
    <property type="entry name" value="Lactamase_B"/>
    <property type="match status" value="1"/>
</dbReference>
<accession>A0A1Y2T3G3</accession>
<dbReference type="Proteomes" id="UP000194267">
    <property type="component" value="Unassembled WGS sequence"/>
</dbReference>
<dbReference type="PANTHER" id="PTHR23131:SF4">
    <property type="entry name" value="METALLO-BETA-LACTAMASE SUPERFAMILY POTEIN"/>
    <property type="match status" value="1"/>
</dbReference>
<feature type="non-terminal residue" evidence="2">
    <location>
        <position position="1"/>
    </location>
</feature>
<protein>
    <recommendedName>
        <fullName evidence="1">Metallo-beta-lactamase domain-containing protein</fullName>
    </recommendedName>
</protein>
<dbReference type="InterPro" id="IPR050662">
    <property type="entry name" value="Sec-metab_biosynth-thioest"/>
</dbReference>
<gene>
    <name evidence="2" type="ORF">A6D92_12105</name>
</gene>
<dbReference type="InterPro" id="IPR036388">
    <property type="entry name" value="WH-like_DNA-bd_sf"/>
</dbReference>
<feature type="domain" description="Metallo-beta-lactamase" evidence="1">
    <location>
        <begin position="51"/>
        <end position="265"/>
    </location>
</feature>
<dbReference type="CDD" id="cd07725">
    <property type="entry name" value="TTHA1429-like_MBL-fold"/>
    <property type="match status" value="1"/>
</dbReference>
<dbReference type="InterPro" id="IPR001279">
    <property type="entry name" value="Metallo-B-lactamas"/>
</dbReference>
<dbReference type="InterPro" id="IPR036866">
    <property type="entry name" value="RibonucZ/Hydroxyglut_hydro"/>
</dbReference>